<dbReference type="EMBL" id="GBRH01189501">
    <property type="protein sequence ID" value="JAE08395.1"/>
    <property type="molecule type" value="Transcribed_RNA"/>
</dbReference>
<sequence>MNSAIERILYMTLHT</sequence>
<protein>
    <submittedName>
        <fullName evidence="1">Uncharacterized protein</fullName>
    </submittedName>
</protein>
<organism evidence="1">
    <name type="scientific">Arundo donax</name>
    <name type="common">Giant reed</name>
    <name type="synonym">Donax arundinaceus</name>
    <dbReference type="NCBI Taxonomy" id="35708"/>
    <lineage>
        <taxon>Eukaryota</taxon>
        <taxon>Viridiplantae</taxon>
        <taxon>Streptophyta</taxon>
        <taxon>Embryophyta</taxon>
        <taxon>Tracheophyta</taxon>
        <taxon>Spermatophyta</taxon>
        <taxon>Magnoliopsida</taxon>
        <taxon>Liliopsida</taxon>
        <taxon>Poales</taxon>
        <taxon>Poaceae</taxon>
        <taxon>PACMAD clade</taxon>
        <taxon>Arundinoideae</taxon>
        <taxon>Arundineae</taxon>
        <taxon>Arundo</taxon>
    </lineage>
</organism>
<evidence type="ECO:0000313" key="1">
    <source>
        <dbReference type="EMBL" id="JAE08395.1"/>
    </source>
</evidence>
<name>A0A0A9F5S1_ARUDO</name>
<proteinExistence type="predicted"/>
<reference evidence="1" key="1">
    <citation type="submission" date="2014-09" db="EMBL/GenBank/DDBJ databases">
        <authorList>
            <person name="Magalhaes I.L.F."/>
            <person name="Oliveira U."/>
            <person name="Santos F.R."/>
            <person name="Vidigal T.H.D.A."/>
            <person name="Brescovit A.D."/>
            <person name="Santos A.J."/>
        </authorList>
    </citation>
    <scope>NUCLEOTIDE SEQUENCE</scope>
    <source>
        <tissue evidence="1">Shoot tissue taken approximately 20 cm above the soil surface</tissue>
    </source>
</reference>
<accession>A0A0A9F5S1</accession>
<reference evidence="1" key="2">
    <citation type="journal article" date="2015" name="Data Brief">
        <title>Shoot transcriptome of the giant reed, Arundo donax.</title>
        <authorList>
            <person name="Barrero R.A."/>
            <person name="Guerrero F.D."/>
            <person name="Moolhuijzen P."/>
            <person name="Goolsby J.A."/>
            <person name="Tidwell J."/>
            <person name="Bellgard S.E."/>
            <person name="Bellgard M.I."/>
        </authorList>
    </citation>
    <scope>NUCLEOTIDE SEQUENCE</scope>
    <source>
        <tissue evidence="1">Shoot tissue taken approximately 20 cm above the soil surface</tissue>
    </source>
</reference>